<accession>A0A2C5WCZ8</accession>
<evidence type="ECO:0000256" key="3">
    <source>
        <dbReference type="ARBA" id="ARBA00022679"/>
    </source>
</evidence>
<dbReference type="STRING" id="1035309.A0A2C5WCZ8"/>
<dbReference type="OrthoDB" id="272512at2759"/>
<evidence type="ECO:0000313" key="11">
    <source>
        <dbReference type="EMBL" id="PHH50429.1"/>
    </source>
</evidence>
<gene>
    <name evidence="11" type="primary">vps66</name>
    <name evidence="11" type="ORF">CFIMG_004487RA</name>
</gene>
<evidence type="ECO:0000256" key="4">
    <source>
        <dbReference type="ARBA" id="ARBA00022692"/>
    </source>
</evidence>
<evidence type="ECO:0000256" key="9">
    <source>
        <dbReference type="SAM" id="Phobius"/>
    </source>
</evidence>
<dbReference type="InterPro" id="IPR002123">
    <property type="entry name" value="Plipid/glycerol_acylTrfase"/>
</dbReference>
<protein>
    <submittedName>
        <fullName evidence="11">Putative lysophosphatidic acid:oleoyl-CoA acyltransferase</fullName>
    </submittedName>
</protein>
<evidence type="ECO:0000256" key="5">
    <source>
        <dbReference type="ARBA" id="ARBA00022989"/>
    </source>
</evidence>
<keyword evidence="8 11" id="KW-0012">Acyltransferase</keyword>
<evidence type="ECO:0000259" key="10">
    <source>
        <dbReference type="Pfam" id="PF01553"/>
    </source>
</evidence>
<reference evidence="11 12" key="2">
    <citation type="journal article" date="2013" name="IMA Fungus">
        <title>IMA Genome-F 1: Ceratocystis fimbriata: Draft nuclear genome sequence for the plant pathogen, Ceratocystis fimbriata.</title>
        <authorList>
            <person name="Wilken P.M."/>
            <person name="Steenkamp E.T."/>
            <person name="Wingfield M.J."/>
            <person name="de Beer Z.W."/>
            <person name="Wingfield B.D."/>
        </authorList>
    </citation>
    <scope>NUCLEOTIDE SEQUENCE [LARGE SCALE GENOMIC DNA]</scope>
    <source>
        <strain evidence="11 12">CBS 114723</strain>
    </source>
</reference>
<feature type="domain" description="Phospholipid/glycerol acyltransferase" evidence="10">
    <location>
        <begin position="100"/>
        <end position="203"/>
    </location>
</feature>
<evidence type="ECO:0000256" key="1">
    <source>
        <dbReference type="ARBA" id="ARBA00004370"/>
    </source>
</evidence>
<name>A0A2C5WCZ8_9PEZI</name>
<evidence type="ECO:0000256" key="7">
    <source>
        <dbReference type="ARBA" id="ARBA00023136"/>
    </source>
</evidence>
<dbReference type="PANTHER" id="PTHR23063:SF60">
    <property type="entry name" value="LYSOPHOSPHATIDIC ACID:OLEOYL-COA ACYLTRANSFERASE 1"/>
    <property type="match status" value="1"/>
</dbReference>
<keyword evidence="3 11" id="KW-0808">Transferase</keyword>
<dbReference type="AlphaFoldDB" id="A0A2C5WCZ8"/>
<evidence type="ECO:0000256" key="8">
    <source>
        <dbReference type="ARBA" id="ARBA00023315"/>
    </source>
</evidence>
<evidence type="ECO:0000256" key="2">
    <source>
        <dbReference type="ARBA" id="ARBA00008655"/>
    </source>
</evidence>
<keyword evidence="12" id="KW-1185">Reference proteome</keyword>
<keyword evidence="4 9" id="KW-0812">Transmembrane</keyword>
<evidence type="ECO:0000313" key="12">
    <source>
        <dbReference type="Proteomes" id="UP000222788"/>
    </source>
</evidence>
<comment type="subcellular location">
    <subcellularLocation>
        <location evidence="1">Membrane</location>
    </subcellularLocation>
</comment>
<dbReference type="GO" id="GO:0016746">
    <property type="term" value="F:acyltransferase activity"/>
    <property type="evidence" value="ECO:0007669"/>
    <property type="project" value="UniProtKB-KW"/>
</dbReference>
<comment type="caution">
    <text evidence="11">The sequence shown here is derived from an EMBL/GenBank/DDBJ whole genome shotgun (WGS) entry which is preliminary data.</text>
</comment>
<proteinExistence type="inferred from homology"/>
<evidence type="ECO:0000256" key="6">
    <source>
        <dbReference type="ARBA" id="ARBA00023098"/>
    </source>
</evidence>
<dbReference type="GO" id="GO:0016020">
    <property type="term" value="C:membrane"/>
    <property type="evidence" value="ECO:0007669"/>
    <property type="project" value="UniProtKB-SubCell"/>
</dbReference>
<dbReference type="GO" id="GO:0006629">
    <property type="term" value="P:lipid metabolic process"/>
    <property type="evidence" value="ECO:0007669"/>
    <property type="project" value="UniProtKB-KW"/>
</dbReference>
<dbReference type="PANTHER" id="PTHR23063">
    <property type="entry name" value="PHOSPHOLIPID ACYLTRANSFERASE"/>
    <property type="match status" value="1"/>
</dbReference>
<keyword evidence="7 9" id="KW-0472">Membrane</keyword>
<organism evidence="11 12">
    <name type="scientific">Ceratocystis fimbriata CBS 114723</name>
    <dbReference type="NCBI Taxonomy" id="1035309"/>
    <lineage>
        <taxon>Eukaryota</taxon>
        <taxon>Fungi</taxon>
        <taxon>Dikarya</taxon>
        <taxon>Ascomycota</taxon>
        <taxon>Pezizomycotina</taxon>
        <taxon>Sordariomycetes</taxon>
        <taxon>Hypocreomycetidae</taxon>
        <taxon>Microascales</taxon>
        <taxon>Ceratocystidaceae</taxon>
        <taxon>Ceratocystis</taxon>
    </lineage>
</organism>
<keyword evidence="5 9" id="KW-1133">Transmembrane helix</keyword>
<dbReference type="EMBL" id="APWK03000131">
    <property type="protein sequence ID" value="PHH50429.1"/>
    <property type="molecule type" value="Genomic_DNA"/>
</dbReference>
<feature type="transmembrane region" description="Helical" evidence="9">
    <location>
        <begin position="36"/>
        <end position="56"/>
    </location>
</feature>
<keyword evidence="6" id="KW-0443">Lipid metabolism</keyword>
<dbReference type="Proteomes" id="UP000222788">
    <property type="component" value="Unassembled WGS sequence"/>
</dbReference>
<dbReference type="Pfam" id="PF01553">
    <property type="entry name" value="Acyltransferase"/>
    <property type="match status" value="1"/>
</dbReference>
<comment type="similarity">
    <text evidence="2">Belongs to the 1-acyl-sn-glycerol-3-phosphate acyltransferase family.</text>
</comment>
<reference evidence="11 12" key="1">
    <citation type="journal article" date="2013" name="Fungal Biol.">
        <title>Analysis of microsatellite markers in the genome of the plant pathogen Ceratocystis fimbriata.</title>
        <authorList>
            <person name="Simpson M.C."/>
            <person name="Wilken P.M."/>
            <person name="Coetzee M.P."/>
            <person name="Wingfield M.J."/>
            <person name="Wingfield B.D."/>
        </authorList>
    </citation>
    <scope>NUCLEOTIDE SEQUENCE [LARGE SCALE GENOMIC DNA]</scope>
    <source>
        <strain evidence="11 12">CBS 114723</strain>
    </source>
</reference>
<sequence>MEKFTQFRDRGTGVSPFMPVKSKGSIFTKIFQSIAFLFRLPIFIAYSTVYFLVLQFLPLPQFLRKLLLWVLLAIPGIWWVDLQLDGVRRGTLSSQPASRVPRGGDVLAANFTSPIDAIYLSAVFDPVFTQSFPGTRKVQCISLLNAALRALSPVTLSPPDESALVDIADLQRKYRNRIILVFPECATTNGTAVLPLSPSVVSSKEASRIFPISLRYLPNDTTTPVPGSWGTFLFSLLCHSTIRIHVRMAEAVINTVPGEKSNEGPVAYDEEEVISKVCDALSRLGRSAKVGLTLKDKQAFTKSWYSKK</sequence>